<protein>
    <submittedName>
        <fullName evidence="2">Uncharacterized protein</fullName>
    </submittedName>
</protein>
<feature type="region of interest" description="Disordered" evidence="1">
    <location>
        <begin position="40"/>
        <end position="71"/>
    </location>
</feature>
<dbReference type="AlphaFoldDB" id="A0A5B7HE39"/>
<feature type="compositionally biased region" description="Low complexity" evidence="1">
    <location>
        <begin position="12"/>
        <end position="25"/>
    </location>
</feature>
<evidence type="ECO:0000256" key="1">
    <source>
        <dbReference type="SAM" id="MobiDB-lite"/>
    </source>
</evidence>
<name>A0A5B7HE39_PORTR</name>
<reference evidence="2 3" key="1">
    <citation type="submission" date="2019-05" db="EMBL/GenBank/DDBJ databases">
        <title>Another draft genome of Portunus trituberculatus and its Hox gene families provides insights of decapod evolution.</title>
        <authorList>
            <person name="Jeong J.-H."/>
            <person name="Song I."/>
            <person name="Kim S."/>
            <person name="Choi T."/>
            <person name="Kim D."/>
            <person name="Ryu S."/>
            <person name="Kim W."/>
        </authorList>
    </citation>
    <scope>NUCLEOTIDE SEQUENCE [LARGE SCALE GENOMIC DNA]</scope>
    <source>
        <tissue evidence="2">Muscle</tissue>
    </source>
</reference>
<dbReference type="EMBL" id="VSRR010025838">
    <property type="protein sequence ID" value="MPC67168.1"/>
    <property type="molecule type" value="Genomic_DNA"/>
</dbReference>
<gene>
    <name evidence="2" type="ORF">E2C01_061334</name>
</gene>
<accession>A0A5B7HE39</accession>
<proteinExistence type="predicted"/>
<evidence type="ECO:0000313" key="3">
    <source>
        <dbReference type="Proteomes" id="UP000324222"/>
    </source>
</evidence>
<sequence length="71" mass="7570">MKTCPGAEGIKTALPSPSSAVLSSTPIQDDLDGCLVLLPTADERRKEEQEDSREGGSKRTVAGRWGDKRNG</sequence>
<evidence type="ECO:0000313" key="2">
    <source>
        <dbReference type="EMBL" id="MPC67168.1"/>
    </source>
</evidence>
<comment type="caution">
    <text evidence="2">The sequence shown here is derived from an EMBL/GenBank/DDBJ whole genome shotgun (WGS) entry which is preliminary data.</text>
</comment>
<keyword evidence="3" id="KW-1185">Reference proteome</keyword>
<dbReference type="Proteomes" id="UP000324222">
    <property type="component" value="Unassembled WGS sequence"/>
</dbReference>
<organism evidence="2 3">
    <name type="scientific">Portunus trituberculatus</name>
    <name type="common">Swimming crab</name>
    <name type="synonym">Neptunus trituberculatus</name>
    <dbReference type="NCBI Taxonomy" id="210409"/>
    <lineage>
        <taxon>Eukaryota</taxon>
        <taxon>Metazoa</taxon>
        <taxon>Ecdysozoa</taxon>
        <taxon>Arthropoda</taxon>
        <taxon>Crustacea</taxon>
        <taxon>Multicrustacea</taxon>
        <taxon>Malacostraca</taxon>
        <taxon>Eumalacostraca</taxon>
        <taxon>Eucarida</taxon>
        <taxon>Decapoda</taxon>
        <taxon>Pleocyemata</taxon>
        <taxon>Brachyura</taxon>
        <taxon>Eubrachyura</taxon>
        <taxon>Portunoidea</taxon>
        <taxon>Portunidae</taxon>
        <taxon>Portuninae</taxon>
        <taxon>Portunus</taxon>
    </lineage>
</organism>
<feature type="region of interest" description="Disordered" evidence="1">
    <location>
        <begin position="1"/>
        <end position="27"/>
    </location>
</feature>
<feature type="compositionally biased region" description="Basic and acidic residues" evidence="1">
    <location>
        <begin position="41"/>
        <end position="57"/>
    </location>
</feature>